<evidence type="ECO:0000256" key="6">
    <source>
        <dbReference type="ARBA" id="ARBA00022614"/>
    </source>
</evidence>
<keyword evidence="6" id="KW-0433">Leucine-rich repeat</keyword>
<keyword evidence="11 15" id="KW-0472">Membrane</keyword>
<evidence type="ECO:0000256" key="8">
    <source>
        <dbReference type="ARBA" id="ARBA00022729"/>
    </source>
</evidence>
<name>A0AAW1WZR0_RUBAR</name>
<evidence type="ECO:0000256" key="3">
    <source>
        <dbReference type="ARBA" id="ARBA00009592"/>
    </source>
</evidence>
<feature type="transmembrane region" description="Helical" evidence="15">
    <location>
        <begin position="539"/>
        <end position="561"/>
    </location>
</feature>
<dbReference type="GO" id="GO:0005886">
    <property type="term" value="C:plasma membrane"/>
    <property type="evidence" value="ECO:0007669"/>
    <property type="project" value="UniProtKB-SubCell"/>
</dbReference>
<feature type="domain" description="Leucine-rich repeat-containing N-terminal plant-type" evidence="17">
    <location>
        <begin position="23"/>
        <end position="57"/>
    </location>
</feature>
<dbReference type="Pfam" id="PF08263">
    <property type="entry name" value="LRRNT_2"/>
    <property type="match status" value="1"/>
</dbReference>
<comment type="caution">
    <text evidence="19">The sequence shown here is derived from an EMBL/GenBank/DDBJ whole genome shotgun (WGS) entry which is preliminary data.</text>
</comment>
<evidence type="ECO:0000259" key="17">
    <source>
        <dbReference type="Pfam" id="PF08263"/>
    </source>
</evidence>
<feature type="domain" description="Disease resistance R13L4/SHOC-2-like LRR" evidence="18">
    <location>
        <begin position="82"/>
        <end position="198"/>
    </location>
</feature>
<dbReference type="EMBL" id="JBEDUW010000005">
    <property type="protein sequence ID" value="KAK9929493.1"/>
    <property type="molecule type" value="Genomic_DNA"/>
</dbReference>
<evidence type="ECO:0000256" key="5">
    <source>
        <dbReference type="ARBA" id="ARBA00022512"/>
    </source>
</evidence>
<organism evidence="19 20">
    <name type="scientific">Rubus argutus</name>
    <name type="common">Southern blackberry</name>
    <dbReference type="NCBI Taxonomy" id="59490"/>
    <lineage>
        <taxon>Eukaryota</taxon>
        <taxon>Viridiplantae</taxon>
        <taxon>Streptophyta</taxon>
        <taxon>Embryophyta</taxon>
        <taxon>Tracheophyta</taxon>
        <taxon>Spermatophyta</taxon>
        <taxon>Magnoliopsida</taxon>
        <taxon>eudicotyledons</taxon>
        <taxon>Gunneridae</taxon>
        <taxon>Pentapetalae</taxon>
        <taxon>rosids</taxon>
        <taxon>fabids</taxon>
        <taxon>Rosales</taxon>
        <taxon>Rosaceae</taxon>
        <taxon>Rosoideae</taxon>
        <taxon>Rosoideae incertae sedis</taxon>
        <taxon>Rubus</taxon>
    </lineage>
</organism>
<dbReference type="InterPro" id="IPR003591">
    <property type="entry name" value="Leu-rich_rpt_typical-subtyp"/>
</dbReference>
<keyword evidence="4" id="KW-1003">Cell membrane</keyword>
<evidence type="ECO:0000313" key="19">
    <source>
        <dbReference type="EMBL" id="KAK9929493.1"/>
    </source>
</evidence>
<dbReference type="FunFam" id="3.80.10.10:FF:000400">
    <property type="entry name" value="Nuclear pore complex protein NUP107"/>
    <property type="match status" value="1"/>
</dbReference>
<evidence type="ECO:0000256" key="4">
    <source>
        <dbReference type="ARBA" id="ARBA00022475"/>
    </source>
</evidence>
<evidence type="ECO:0000256" key="15">
    <source>
        <dbReference type="SAM" id="Phobius"/>
    </source>
</evidence>
<evidence type="ECO:0000256" key="12">
    <source>
        <dbReference type="ARBA" id="ARBA00023170"/>
    </source>
</evidence>
<dbReference type="Pfam" id="PF23598">
    <property type="entry name" value="LRR_14"/>
    <property type="match status" value="1"/>
</dbReference>
<accession>A0AAW1WZR0</accession>
<gene>
    <name evidence="19" type="ORF">M0R45_026589</name>
</gene>
<evidence type="ECO:0008006" key="21">
    <source>
        <dbReference type="Google" id="ProtNLM"/>
    </source>
</evidence>
<dbReference type="InterPro" id="IPR013210">
    <property type="entry name" value="LRR_N_plant-typ"/>
</dbReference>
<keyword evidence="7 15" id="KW-0812">Transmembrane</keyword>
<dbReference type="PANTHER" id="PTHR48063:SF46">
    <property type="entry name" value="LEUCINE-RICH REPEAT-CONTAINING N-TERMINAL PLANT-TYPE DOMAIN-CONTAINING PROTEIN"/>
    <property type="match status" value="1"/>
</dbReference>
<evidence type="ECO:0000256" key="10">
    <source>
        <dbReference type="ARBA" id="ARBA00022989"/>
    </source>
</evidence>
<keyword evidence="20" id="KW-1185">Reference proteome</keyword>
<keyword evidence="8 16" id="KW-0732">Signal</keyword>
<dbReference type="InterPro" id="IPR032675">
    <property type="entry name" value="LRR_dom_sf"/>
</dbReference>
<dbReference type="Gene3D" id="3.80.10.10">
    <property type="entry name" value="Ribonuclease Inhibitor"/>
    <property type="match status" value="2"/>
</dbReference>
<dbReference type="PANTHER" id="PTHR48063">
    <property type="entry name" value="LRR RECEPTOR-LIKE KINASE"/>
    <property type="match status" value="1"/>
</dbReference>
<comment type="similarity">
    <text evidence="3">Belongs to the RLP family.</text>
</comment>
<evidence type="ECO:0000256" key="13">
    <source>
        <dbReference type="ARBA" id="ARBA00023180"/>
    </source>
</evidence>
<evidence type="ECO:0000256" key="1">
    <source>
        <dbReference type="ARBA" id="ARBA00004191"/>
    </source>
</evidence>
<evidence type="ECO:0000259" key="18">
    <source>
        <dbReference type="Pfam" id="PF23598"/>
    </source>
</evidence>
<dbReference type="InterPro" id="IPR046956">
    <property type="entry name" value="RLP23-like"/>
</dbReference>
<dbReference type="SUPFAM" id="SSF52058">
    <property type="entry name" value="L domain-like"/>
    <property type="match status" value="2"/>
</dbReference>
<reference evidence="19 20" key="1">
    <citation type="journal article" date="2023" name="G3 (Bethesda)">
        <title>A chromosome-length genome assembly and annotation of blackberry (Rubus argutus, cv. 'Hillquist').</title>
        <authorList>
            <person name="Bruna T."/>
            <person name="Aryal R."/>
            <person name="Dudchenko O."/>
            <person name="Sargent D.J."/>
            <person name="Mead D."/>
            <person name="Buti M."/>
            <person name="Cavallini A."/>
            <person name="Hytonen T."/>
            <person name="Andres J."/>
            <person name="Pham M."/>
            <person name="Weisz D."/>
            <person name="Mascagni F."/>
            <person name="Usai G."/>
            <person name="Natali L."/>
            <person name="Bassil N."/>
            <person name="Fernandez G.E."/>
            <person name="Lomsadze A."/>
            <person name="Armour M."/>
            <person name="Olukolu B."/>
            <person name="Poorten T."/>
            <person name="Britton C."/>
            <person name="Davik J."/>
            <person name="Ashrafi H."/>
            <person name="Aiden E.L."/>
            <person name="Borodovsky M."/>
            <person name="Worthington M."/>
        </authorList>
    </citation>
    <scope>NUCLEOTIDE SEQUENCE [LARGE SCALE GENOMIC DNA]</scope>
    <source>
        <strain evidence="19">PI 553951</strain>
    </source>
</reference>
<dbReference type="AlphaFoldDB" id="A0AAW1WZR0"/>
<comment type="similarity">
    <text evidence="14">Belongs to the polygalacturonase-inhibiting protein family.</text>
</comment>
<keyword evidence="5" id="KW-0964">Secreted</keyword>
<evidence type="ECO:0000256" key="14">
    <source>
        <dbReference type="ARBA" id="ARBA00038043"/>
    </source>
</evidence>
<sequence>MDQGLSFLLIFMLFSTHIHACIQTERTSLVSFAQSLSSPSFNWTSGNCCHWEGITCNEAGRVTNLSLSSKDLKLQGDIFPPSSLGNLTHLTYLNLSHNSLSGVLSDRIVNLANLAILDLRFNNFRGMLPLHFGKLSKLKFLLLQFNNFTGSLPQSLMNCTNLIELNLGVNHFEGDISTYNFSKLSMLSRLDILNNQFTGTFPTSLYSCKSLKAIRFRKNDIGGQIQPEILSLKSLSFLALSFNRLTNITGAMRILMHCESLIFLCFSSSFEEQVPADFGLAGSDGFQNLRFLDLSGCHLSGPIPVWLSKLKNLKILNLYSNKLTGTIPSLLGTLPKLFYIDLSFNLISGYFPKQLCRLPMLVSEQTAANVDHHNYLELAIYFTTDGGKTTQYNSFTFFPPSIFLQGNNINGTIPIEIGQLRLLRQLRLANNSISGTIPDQISNLKNMEVLDLSMNHLSGEIPASFTSLNFLSRFDVSYNNLQGPIPSSTQLQSFDASAFEGNPKLCGAPLPNECQTTADSDAADKNNQDADMMEHQIPWFYFSVSLGFIVGFWGVCGPVLLMNKWKYLDNVAERIRIILNS</sequence>
<evidence type="ECO:0000256" key="9">
    <source>
        <dbReference type="ARBA" id="ARBA00022737"/>
    </source>
</evidence>
<keyword evidence="10 15" id="KW-1133">Transmembrane helix</keyword>
<dbReference type="InterPro" id="IPR001611">
    <property type="entry name" value="Leu-rich_rpt"/>
</dbReference>
<feature type="signal peptide" evidence="16">
    <location>
        <begin position="1"/>
        <end position="20"/>
    </location>
</feature>
<keyword evidence="12" id="KW-0675">Receptor</keyword>
<dbReference type="FunFam" id="3.80.10.10:FF:000213">
    <property type="entry name" value="Tyrosine-sulfated glycopeptide receptor 1"/>
    <property type="match status" value="1"/>
</dbReference>
<keyword evidence="9" id="KW-0677">Repeat</keyword>
<evidence type="ECO:0000256" key="2">
    <source>
        <dbReference type="ARBA" id="ARBA00004251"/>
    </source>
</evidence>
<evidence type="ECO:0000256" key="7">
    <source>
        <dbReference type="ARBA" id="ARBA00022692"/>
    </source>
</evidence>
<comment type="subcellular location">
    <subcellularLocation>
        <location evidence="2">Cell membrane</location>
        <topology evidence="2">Single-pass type I membrane protein</topology>
    </subcellularLocation>
    <subcellularLocation>
        <location evidence="1">Secreted</location>
        <location evidence="1">Cell wall</location>
    </subcellularLocation>
</comment>
<dbReference type="PRINTS" id="PR00019">
    <property type="entry name" value="LEURICHRPT"/>
</dbReference>
<proteinExistence type="inferred from homology"/>
<dbReference type="InterPro" id="IPR055414">
    <property type="entry name" value="LRR_R13L4/SHOC2-like"/>
</dbReference>
<keyword evidence="13" id="KW-0325">Glycoprotein</keyword>
<dbReference type="Pfam" id="PF13855">
    <property type="entry name" value="LRR_8"/>
    <property type="match status" value="2"/>
</dbReference>
<feature type="chain" id="PRO_5043665630" description="Receptor-like protein 2" evidence="16">
    <location>
        <begin position="21"/>
        <end position="581"/>
    </location>
</feature>
<evidence type="ECO:0000313" key="20">
    <source>
        <dbReference type="Proteomes" id="UP001457282"/>
    </source>
</evidence>
<evidence type="ECO:0000256" key="16">
    <source>
        <dbReference type="SAM" id="SignalP"/>
    </source>
</evidence>
<protein>
    <recommendedName>
        <fullName evidence="21">Receptor-like protein 2</fullName>
    </recommendedName>
</protein>
<dbReference type="SMART" id="SM00369">
    <property type="entry name" value="LRR_TYP"/>
    <property type="match status" value="7"/>
</dbReference>
<keyword evidence="5" id="KW-0134">Cell wall</keyword>
<evidence type="ECO:0000256" key="11">
    <source>
        <dbReference type="ARBA" id="ARBA00023136"/>
    </source>
</evidence>
<dbReference type="Proteomes" id="UP001457282">
    <property type="component" value="Unassembled WGS sequence"/>
</dbReference>